<dbReference type="GO" id="GO:0008703">
    <property type="term" value="F:5-amino-6-(5-phosphoribosylamino)uracil reductase activity"/>
    <property type="evidence" value="ECO:0007669"/>
    <property type="project" value="InterPro"/>
</dbReference>
<sequence length="188" mass="21400">MRRVIAAINMTLDGICDHTAGIADEELHQHYTELLDEVGVILYGRITYQLMQFWQTLLKNPSGEKTMDDFALAIDRVPKIVYSHTLKNTDSIAIGWDSVKLSNQPIEKEITELKQQSGKDILVGSRSLIIHLMNLNLIDEFQICIHPVLEGKGLPLFDKLKDRKNLKLSKTKTFGSGVIVLYYEPLKY</sequence>
<dbReference type="Proteomes" id="UP000093226">
    <property type="component" value="Unassembled WGS sequence"/>
</dbReference>
<evidence type="ECO:0000259" key="1">
    <source>
        <dbReference type="Pfam" id="PF01872"/>
    </source>
</evidence>
<dbReference type="Proteomes" id="UP000321579">
    <property type="component" value="Unassembled WGS sequence"/>
</dbReference>
<proteinExistence type="predicted"/>
<dbReference type="PANTHER" id="PTHR38011">
    <property type="entry name" value="DIHYDROFOLATE REDUCTASE FAMILY PROTEIN (AFU_ORTHOLOGUE AFUA_8G06820)"/>
    <property type="match status" value="1"/>
</dbReference>
<reference evidence="2 7" key="4">
    <citation type="submission" date="2019-07" db="EMBL/GenBank/DDBJ databases">
        <title>Whole genome shotgun sequence of Flavobacterium glycines NBRC 105008.</title>
        <authorList>
            <person name="Hosoyama A."/>
            <person name="Uohara A."/>
            <person name="Ohji S."/>
            <person name="Ichikawa N."/>
        </authorList>
    </citation>
    <scope>NUCLEOTIDE SEQUENCE [LARGE SCALE GENOMIC DNA]</scope>
    <source>
        <strain evidence="2 7">NBRC 105008</strain>
    </source>
</reference>
<feature type="domain" description="Bacterial bifunctional deaminase-reductase C-terminal" evidence="1">
    <location>
        <begin position="3"/>
        <end position="180"/>
    </location>
</feature>
<dbReference type="InterPro" id="IPR002734">
    <property type="entry name" value="RibDG_C"/>
</dbReference>
<accession>A0A1B9DY54</accession>
<dbReference type="SUPFAM" id="SSF53597">
    <property type="entry name" value="Dihydrofolate reductase-like"/>
    <property type="match status" value="1"/>
</dbReference>
<organism evidence="3 5">
    <name type="scientific">Flavobacterium glycines</name>
    <dbReference type="NCBI Taxonomy" id="551990"/>
    <lineage>
        <taxon>Bacteria</taxon>
        <taxon>Pseudomonadati</taxon>
        <taxon>Bacteroidota</taxon>
        <taxon>Flavobacteriia</taxon>
        <taxon>Flavobacteriales</taxon>
        <taxon>Flavobacteriaceae</taxon>
        <taxon>Flavobacterium</taxon>
    </lineage>
</organism>
<evidence type="ECO:0000313" key="2">
    <source>
        <dbReference type="EMBL" id="GEL09400.1"/>
    </source>
</evidence>
<evidence type="ECO:0000313" key="7">
    <source>
        <dbReference type="Proteomes" id="UP000321579"/>
    </source>
</evidence>
<name>A0A1B9DY54_9FLAO</name>
<dbReference type="GO" id="GO:0009231">
    <property type="term" value="P:riboflavin biosynthetic process"/>
    <property type="evidence" value="ECO:0007669"/>
    <property type="project" value="InterPro"/>
</dbReference>
<dbReference type="OrthoDB" id="195113at2"/>
<dbReference type="EMBL" id="BJVF01000001">
    <property type="protein sequence ID" value="GEL09400.1"/>
    <property type="molecule type" value="Genomic_DNA"/>
</dbReference>
<dbReference type="InterPro" id="IPR050765">
    <property type="entry name" value="Riboflavin_Biosynth_HTPR"/>
</dbReference>
<evidence type="ECO:0000313" key="4">
    <source>
        <dbReference type="EMBL" id="SDJ08159.1"/>
    </source>
</evidence>
<keyword evidence="6" id="KW-1185">Reference proteome</keyword>
<evidence type="ECO:0000313" key="5">
    <source>
        <dbReference type="Proteomes" id="UP000093226"/>
    </source>
</evidence>
<comment type="caution">
    <text evidence="3">The sequence shown here is derived from an EMBL/GenBank/DDBJ whole genome shotgun (WGS) entry which is preliminary data.</text>
</comment>
<dbReference type="InterPro" id="IPR024072">
    <property type="entry name" value="DHFR-like_dom_sf"/>
</dbReference>
<dbReference type="Pfam" id="PF01872">
    <property type="entry name" value="RibD_C"/>
    <property type="match status" value="1"/>
</dbReference>
<dbReference type="PANTHER" id="PTHR38011:SF11">
    <property type="entry name" value="2,5-DIAMINO-6-RIBOSYLAMINO-4(3H)-PYRIMIDINONE 5'-PHOSPHATE REDUCTASE"/>
    <property type="match status" value="1"/>
</dbReference>
<evidence type="ECO:0000313" key="3">
    <source>
        <dbReference type="EMBL" id="OCB74622.1"/>
    </source>
</evidence>
<dbReference type="Gene3D" id="3.40.430.10">
    <property type="entry name" value="Dihydrofolate Reductase, subunit A"/>
    <property type="match status" value="1"/>
</dbReference>
<reference evidence="4 6" key="3">
    <citation type="submission" date="2016-10" db="EMBL/GenBank/DDBJ databases">
        <authorList>
            <person name="Varghese N."/>
            <person name="Submissions S."/>
        </authorList>
    </citation>
    <scope>NUCLEOTIDE SEQUENCE [LARGE SCALE GENOMIC DNA]</scope>
    <source>
        <strain evidence="4 6">Gm-149</strain>
    </source>
</reference>
<reference evidence="5" key="1">
    <citation type="submission" date="2016-03" db="EMBL/GenBank/DDBJ databases">
        <title>Draft genome sequence of Paenibacillus glacialis DSM 22343.</title>
        <authorList>
            <person name="Shin S.-K."/>
            <person name="Yi H."/>
        </authorList>
    </citation>
    <scope>NUCLEOTIDE SEQUENCE [LARGE SCALE GENOMIC DNA]</scope>
    <source>
        <strain evidence="5">NBRC 105008</strain>
    </source>
</reference>
<reference evidence="3" key="2">
    <citation type="submission" date="2016-03" db="EMBL/GenBank/DDBJ databases">
        <authorList>
            <person name="Ploux O."/>
        </authorList>
    </citation>
    <scope>NUCLEOTIDE SEQUENCE</scope>
    <source>
        <strain evidence="3">NBRC 105008</strain>
    </source>
</reference>
<dbReference type="EMBL" id="FNEO01000001">
    <property type="protein sequence ID" value="SDJ08159.1"/>
    <property type="molecule type" value="Genomic_DNA"/>
</dbReference>
<dbReference type="RefSeq" id="WP_066324079.1">
    <property type="nucleotide sequence ID" value="NZ_BJVF01000001.1"/>
</dbReference>
<dbReference type="STRING" id="551990.SAMN05192550_1602"/>
<dbReference type="Proteomes" id="UP000182367">
    <property type="component" value="Unassembled WGS sequence"/>
</dbReference>
<gene>
    <name evidence="3" type="ORF">FBGL_01250</name>
    <name evidence="2" type="ORF">FGL01_01390</name>
    <name evidence="4" type="ORF">SAMN05192550_1602</name>
</gene>
<dbReference type="AlphaFoldDB" id="A0A1B9DY54"/>
<dbReference type="EMBL" id="LVEO01000002">
    <property type="protein sequence ID" value="OCB74622.1"/>
    <property type="molecule type" value="Genomic_DNA"/>
</dbReference>
<protein>
    <submittedName>
        <fullName evidence="3">Dihydrofolate reductase</fullName>
    </submittedName>
</protein>
<evidence type="ECO:0000313" key="6">
    <source>
        <dbReference type="Proteomes" id="UP000182367"/>
    </source>
</evidence>